<dbReference type="OrthoDB" id="8451561at2"/>
<reference evidence="2 3" key="1">
    <citation type="submission" date="2017-07" db="EMBL/GenBank/DDBJ databases">
        <title>Phylogenetic study on the rhizospheric bacterium Ochrobactrum sp. A44.</title>
        <authorList>
            <person name="Krzyzanowska D.M."/>
            <person name="Ossowicki A."/>
            <person name="Rajewska M."/>
            <person name="Maciag T."/>
            <person name="Kaczynski Z."/>
            <person name="Czerwicka M."/>
            <person name="Jafra S."/>
        </authorList>
    </citation>
    <scope>NUCLEOTIDE SEQUENCE [LARGE SCALE GENOMIC DNA]</scope>
    <source>
        <strain evidence="2 3">CCUG 30717</strain>
    </source>
</reference>
<dbReference type="AlphaFoldDB" id="A0A1A9FHI4"/>
<gene>
    <name evidence="2" type="ORF">CEV34_1920</name>
    <name evidence="1" type="ORF">EHE22_11505</name>
</gene>
<keyword evidence="3" id="KW-1185">Reference proteome</keyword>
<dbReference type="KEGG" id="ops:A8A54_01345"/>
<dbReference type="InterPro" id="IPR038578">
    <property type="entry name" value="GT29-like_sf"/>
</dbReference>
<evidence type="ECO:0000313" key="2">
    <source>
        <dbReference type="EMBL" id="OYR27666.1"/>
    </source>
</evidence>
<dbReference type="RefSeq" id="WP_007873527.1">
    <property type="nucleotide sequence ID" value="NZ_CAXURC020000001.1"/>
</dbReference>
<evidence type="ECO:0000313" key="4">
    <source>
        <dbReference type="Proteomes" id="UP000526233"/>
    </source>
</evidence>
<dbReference type="Proteomes" id="UP000216188">
    <property type="component" value="Unassembled WGS sequence"/>
</dbReference>
<comment type="caution">
    <text evidence="2">The sequence shown here is derived from an EMBL/GenBank/DDBJ whole genome shotgun (WGS) entry which is preliminary data.</text>
</comment>
<sequence>MNKTIFIVGNGPLDRDLSSEIDAADLVLRFNEPRVSLGMSGTKTDMLMLATSSKQMEQWIKDPTFINSEIVRKTPEVLFAFHPSIIKRFHHHPNFLSRLKGRRADWTNQAIDYFGRAGKKIRIMPSQDYFAVCEELGIGADRMKTVFPSTGFFGIWLVLRKYSLPDWDVKICGFSWEGWKRHDWAAERKWIEEKIAAGDLHKVG</sequence>
<organism evidence="2 3">
    <name type="scientific">Brucella pseudogrignonensis</name>
    <dbReference type="NCBI Taxonomy" id="419475"/>
    <lineage>
        <taxon>Bacteria</taxon>
        <taxon>Pseudomonadati</taxon>
        <taxon>Pseudomonadota</taxon>
        <taxon>Alphaproteobacteria</taxon>
        <taxon>Hyphomicrobiales</taxon>
        <taxon>Brucellaceae</taxon>
        <taxon>Brucella/Ochrobactrum group</taxon>
        <taxon>Brucella</taxon>
    </lineage>
</organism>
<accession>A0A1A9FHI4</accession>
<name>A0A1A9FHI4_9HYPH</name>
<dbReference type="EMBL" id="NNRM01000017">
    <property type="protein sequence ID" value="OYR27666.1"/>
    <property type="molecule type" value="Genomic_DNA"/>
</dbReference>
<dbReference type="Proteomes" id="UP000526233">
    <property type="component" value="Unassembled WGS sequence"/>
</dbReference>
<dbReference type="Gene3D" id="3.90.1480.20">
    <property type="entry name" value="Glycosyl transferase family 29"/>
    <property type="match status" value="1"/>
</dbReference>
<evidence type="ECO:0000313" key="1">
    <source>
        <dbReference type="EMBL" id="NNV21052.1"/>
    </source>
</evidence>
<reference evidence="1 4" key="2">
    <citation type="submission" date="2018-11" db="EMBL/GenBank/DDBJ databases">
        <title>Genome sequencing and analysis.</title>
        <authorList>
            <person name="Huang Y.-T."/>
        </authorList>
    </citation>
    <scope>NUCLEOTIDE SEQUENCE [LARGE SCALE GENOMIC DNA]</scope>
    <source>
        <strain evidence="1 4">SHIN</strain>
    </source>
</reference>
<dbReference type="EMBL" id="PKQI01000002">
    <property type="protein sequence ID" value="NNV21052.1"/>
    <property type="molecule type" value="Genomic_DNA"/>
</dbReference>
<proteinExistence type="predicted"/>
<dbReference type="GeneID" id="93109501"/>
<protein>
    <submittedName>
        <fullName evidence="2">Putative urease-associated protein</fullName>
    </submittedName>
</protein>
<evidence type="ECO:0000313" key="3">
    <source>
        <dbReference type="Proteomes" id="UP000216188"/>
    </source>
</evidence>
<dbReference type="STRING" id="419475.A8A54_01345"/>